<dbReference type="Proteomes" id="UP000198972">
    <property type="component" value="Unassembled WGS sequence"/>
</dbReference>
<dbReference type="EMBL" id="FNBG01000026">
    <property type="protein sequence ID" value="SDG10103.1"/>
    <property type="molecule type" value="Genomic_DNA"/>
</dbReference>
<dbReference type="RefSeq" id="WP_091234212.1">
    <property type="nucleotide sequence ID" value="NZ_FNBG01000026.1"/>
</dbReference>
<dbReference type="AlphaFoldDB" id="A0A1G7RH73"/>
<dbReference type="OrthoDB" id="2756463at2"/>
<proteinExistence type="predicted"/>
<reference evidence="1 2" key="1">
    <citation type="submission" date="2016-10" db="EMBL/GenBank/DDBJ databases">
        <authorList>
            <person name="de Groot N.N."/>
        </authorList>
    </citation>
    <scope>NUCLEOTIDE SEQUENCE [LARGE SCALE GENOMIC DNA]</scope>
    <source>
        <strain evidence="1 2">DSM 28129</strain>
    </source>
</reference>
<evidence type="ECO:0000313" key="2">
    <source>
        <dbReference type="Proteomes" id="UP000198972"/>
    </source>
</evidence>
<keyword evidence="2" id="KW-1185">Reference proteome</keyword>
<dbReference type="STRING" id="670482.SAMN04488542_1265"/>
<name>A0A1G7RH73_9BACL</name>
<protein>
    <recommendedName>
        <fullName evidence="3">Heparinase II/III-like protein</fullName>
    </recommendedName>
</protein>
<evidence type="ECO:0008006" key="3">
    <source>
        <dbReference type="Google" id="ProtNLM"/>
    </source>
</evidence>
<gene>
    <name evidence="1" type="ORF">SAMN04488542_1265</name>
</gene>
<sequence length="550" mass="63611">MDTYRSRMQEIVRIVARKAWEQSVLSSGLWFHGDIRDNFYYASYLFAASVDPAEDPSFDQWEGKRLAERMLLQVLQLQDARKDSPMFGHWPLGLEPKPEQASPHVLPVELMGSLMVFFLQTYEQHMSKGLAELFNRALANIYQSGFYRQPLKDYGHHEAKYTAAKLIFGQRFRDDKLLAEGRSSLRQTLEHIRREGMADYGSLPWFWHWIQAFTCAWTLSEEPAVKSELSEMLDHLWNVRALYYLKGAWIGAHSRGRPHDTPKDGNVLHDYVQFGDFGLPEELPRTEYAGFLFYEAPKNARSTALEHIHTAEISRVVMKEVDGVKRKLHSYVYVTNQFAAGGLWERVKEFDNEQLRWLFSLPVRRSGKGNQLYFFHPGEGYNSAQSDPRHQSEWTAVLYRKNVIMALYPLPDDVPDEVVGVLPEGEWTFSDHAIFGRVEETYFAVYLTSPYEVRQRIGYSLVECKGHRTGVVVEAIGSLDATQCGMSKLEDFVHKMSAWKPRFFMDDEFRVEYISFAEKELLTLSVKNPGNPGEAKANGELIHYRKEDNL</sequence>
<evidence type="ECO:0000313" key="1">
    <source>
        <dbReference type="EMBL" id="SDG10103.1"/>
    </source>
</evidence>
<organism evidence="1 2">
    <name type="scientific">Fontibacillus panacisegetis</name>
    <dbReference type="NCBI Taxonomy" id="670482"/>
    <lineage>
        <taxon>Bacteria</taxon>
        <taxon>Bacillati</taxon>
        <taxon>Bacillota</taxon>
        <taxon>Bacilli</taxon>
        <taxon>Bacillales</taxon>
        <taxon>Paenibacillaceae</taxon>
        <taxon>Fontibacillus</taxon>
    </lineage>
</organism>
<accession>A0A1G7RH73</accession>